<dbReference type="GeneID" id="57013325"/>
<dbReference type="Proteomes" id="UP000295472">
    <property type="component" value="Unassembled WGS sequence"/>
</dbReference>
<dbReference type="Gene3D" id="1.10.3210.10">
    <property type="entry name" value="Hypothetical protein af1432"/>
    <property type="match status" value="1"/>
</dbReference>
<reference evidence="2 4" key="1">
    <citation type="submission" date="2016-10" db="EMBL/GenBank/DDBJ databases">
        <authorList>
            <person name="de Groot N.N."/>
        </authorList>
    </citation>
    <scope>NUCLEOTIDE SEQUENCE [LARGE SCALE GENOMIC DNA]</scope>
    <source>
        <strain evidence="2 4">WG7</strain>
    </source>
</reference>
<proteinExistence type="predicted"/>
<evidence type="ECO:0000313" key="2">
    <source>
        <dbReference type="EMBL" id="SDI75891.1"/>
    </source>
</evidence>
<dbReference type="EMBL" id="SOEF01000025">
    <property type="protein sequence ID" value="TDX41800.1"/>
    <property type="molecule type" value="Genomic_DNA"/>
</dbReference>
<dbReference type="InterPro" id="IPR006674">
    <property type="entry name" value="HD_domain"/>
</dbReference>
<dbReference type="Pfam" id="PF01966">
    <property type="entry name" value="HD"/>
    <property type="match status" value="1"/>
</dbReference>
<name>A0A1G8N6H0_9FIRM</name>
<evidence type="ECO:0000313" key="4">
    <source>
        <dbReference type="Proteomes" id="UP000198945"/>
    </source>
</evidence>
<sequence length="225" mass="25706">MLTLKEIKANPDFQHMIKEANHYLSEKGYTEHGFRHVNYVSETTERILKDLGFDDKTVEFGAIAGYLHDVGNMFNRKHHGISGANIVYTELRRLDVPLKDITKITTAIANHDVDIGKAVSPITAALILADKSDAHRTRVNKKDSTFIHDRVNLAIMDSTISVDSEDETITLSIDYDSSISQVMDYFEIYLYRMEMCKEAAKYLGCRFRLLINDLELLGHVNYQED</sequence>
<gene>
    <name evidence="3" type="ORF">C7954_12523</name>
    <name evidence="2" type="ORF">SAMN04515654_1146</name>
</gene>
<organism evidence="2 4">
    <name type="scientific">Halanaerobium congolense</name>
    <dbReference type="NCBI Taxonomy" id="54121"/>
    <lineage>
        <taxon>Bacteria</taxon>
        <taxon>Bacillati</taxon>
        <taxon>Bacillota</taxon>
        <taxon>Clostridia</taxon>
        <taxon>Halanaerobiales</taxon>
        <taxon>Halanaerobiaceae</taxon>
        <taxon>Halanaerobium</taxon>
    </lineage>
</organism>
<protein>
    <recommendedName>
        <fullName evidence="1">HD domain-containing protein</fullName>
    </recommendedName>
</protein>
<evidence type="ECO:0000259" key="1">
    <source>
        <dbReference type="Pfam" id="PF01966"/>
    </source>
</evidence>
<dbReference type="Proteomes" id="UP000198945">
    <property type="component" value="Unassembled WGS sequence"/>
</dbReference>
<dbReference type="CDD" id="cd00077">
    <property type="entry name" value="HDc"/>
    <property type="match status" value="1"/>
</dbReference>
<dbReference type="InterPro" id="IPR003607">
    <property type="entry name" value="HD/PDEase_dom"/>
</dbReference>
<evidence type="ECO:0000313" key="3">
    <source>
        <dbReference type="EMBL" id="TDX41800.1"/>
    </source>
</evidence>
<accession>A0A1G8N6H0</accession>
<dbReference type="AlphaFoldDB" id="A0A1G8N6H0"/>
<feature type="domain" description="HD" evidence="1">
    <location>
        <begin position="34"/>
        <end position="133"/>
    </location>
</feature>
<evidence type="ECO:0000313" key="5">
    <source>
        <dbReference type="Proteomes" id="UP000295472"/>
    </source>
</evidence>
<reference evidence="3 5" key="2">
    <citation type="submission" date="2019-03" db="EMBL/GenBank/DDBJ databases">
        <title>Subsurface microbial communities from deep shales in Ohio and West Virginia, USA.</title>
        <authorList>
            <person name="Wrighton K."/>
        </authorList>
    </citation>
    <scope>NUCLEOTIDE SEQUENCE [LARGE SCALE GENOMIC DNA]</scope>
    <source>
        <strain evidence="3 5">DSMZ 11287</strain>
    </source>
</reference>
<dbReference type="SUPFAM" id="SSF109604">
    <property type="entry name" value="HD-domain/PDEase-like"/>
    <property type="match status" value="1"/>
</dbReference>
<dbReference type="EMBL" id="FNEH01000014">
    <property type="protein sequence ID" value="SDI75891.1"/>
    <property type="molecule type" value="Genomic_DNA"/>
</dbReference>
<dbReference type="RefSeq" id="WP_089716972.1">
    <property type="nucleotide sequence ID" value="NZ_FNEH01000014.1"/>
</dbReference>